<dbReference type="PANTHER" id="PTHR10696">
    <property type="entry name" value="GAMMA-BUTYROBETAINE HYDROXYLASE-RELATED"/>
    <property type="match status" value="1"/>
</dbReference>
<dbReference type="AlphaFoldDB" id="A0A9N9WGB1"/>
<dbReference type="EMBL" id="OU893335">
    <property type="protein sequence ID" value="CAG9791816.1"/>
    <property type="molecule type" value="Genomic_DNA"/>
</dbReference>
<dbReference type="GO" id="GO:0045329">
    <property type="term" value="P:carnitine biosynthetic process"/>
    <property type="evidence" value="ECO:0007669"/>
    <property type="project" value="UniProtKB-KW"/>
</dbReference>
<gene>
    <name evidence="6" type="ORF">DIATSA_LOCUS9405</name>
</gene>
<dbReference type="InterPro" id="IPR003819">
    <property type="entry name" value="TauD/TfdA-like"/>
</dbReference>
<evidence type="ECO:0000256" key="1">
    <source>
        <dbReference type="ARBA" id="ARBA00001961"/>
    </source>
</evidence>
<evidence type="ECO:0000313" key="7">
    <source>
        <dbReference type="Proteomes" id="UP001153714"/>
    </source>
</evidence>
<keyword evidence="7" id="KW-1185">Reference proteome</keyword>
<dbReference type="InterPro" id="IPR042098">
    <property type="entry name" value="TauD-like_sf"/>
</dbReference>
<comment type="cofactor">
    <cofactor evidence="1">
        <name>L-ascorbate</name>
        <dbReference type="ChEBI" id="CHEBI:38290"/>
    </cofactor>
</comment>
<evidence type="ECO:0000256" key="3">
    <source>
        <dbReference type="ARBA" id="ARBA00022873"/>
    </source>
</evidence>
<reference evidence="6" key="1">
    <citation type="submission" date="2021-12" db="EMBL/GenBank/DDBJ databases">
        <authorList>
            <person name="King R."/>
        </authorList>
    </citation>
    <scope>NUCLEOTIDE SEQUENCE</scope>
</reference>
<organism evidence="6 7">
    <name type="scientific">Diatraea saccharalis</name>
    <name type="common">sugarcane borer</name>
    <dbReference type="NCBI Taxonomy" id="40085"/>
    <lineage>
        <taxon>Eukaryota</taxon>
        <taxon>Metazoa</taxon>
        <taxon>Ecdysozoa</taxon>
        <taxon>Arthropoda</taxon>
        <taxon>Hexapoda</taxon>
        <taxon>Insecta</taxon>
        <taxon>Pterygota</taxon>
        <taxon>Neoptera</taxon>
        <taxon>Endopterygota</taxon>
        <taxon>Lepidoptera</taxon>
        <taxon>Glossata</taxon>
        <taxon>Ditrysia</taxon>
        <taxon>Pyraloidea</taxon>
        <taxon>Crambidae</taxon>
        <taxon>Crambinae</taxon>
        <taxon>Diatraea</taxon>
    </lineage>
</organism>
<proteinExistence type="predicted"/>
<dbReference type="InterPro" id="IPR050411">
    <property type="entry name" value="AlphaKG_dependent_hydroxylases"/>
</dbReference>
<dbReference type="Gene3D" id="3.60.130.10">
    <property type="entry name" value="Clavaminate synthase-like"/>
    <property type="match status" value="1"/>
</dbReference>
<keyword evidence="4" id="KW-0560">Oxidoreductase</keyword>
<dbReference type="SUPFAM" id="SSF51197">
    <property type="entry name" value="Clavaminate synthase-like"/>
    <property type="match status" value="1"/>
</dbReference>
<reference evidence="6" key="2">
    <citation type="submission" date="2022-10" db="EMBL/GenBank/DDBJ databases">
        <authorList>
            <consortium name="ENA_rothamsted_submissions"/>
            <consortium name="culmorum"/>
            <person name="King R."/>
        </authorList>
    </citation>
    <scope>NUCLEOTIDE SEQUENCE</scope>
</reference>
<dbReference type="GO" id="GO:0005739">
    <property type="term" value="C:mitochondrion"/>
    <property type="evidence" value="ECO:0007669"/>
    <property type="project" value="TreeGrafter"/>
</dbReference>
<evidence type="ECO:0000256" key="4">
    <source>
        <dbReference type="ARBA" id="ARBA00023002"/>
    </source>
</evidence>
<feature type="domain" description="TauD/TfdA-like" evidence="5">
    <location>
        <begin position="4"/>
        <end position="151"/>
    </location>
</feature>
<comment type="pathway">
    <text evidence="2">Amine and polyamine biosynthesis; carnitine biosynthesis.</text>
</comment>
<dbReference type="OrthoDB" id="408743at2759"/>
<keyword evidence="3" id="KW-0124">Carnitine biosynthesis</keyword>
<evidence type="ECO:0000259" key="5">
    <source>
        <dbReference type="Pfam" id="PF02668"/>
    </source>
</evidence>
<dbReference type="PANTHER" id="PTHR10696:SF51">
    <property type="entry name" value="TRIMETHYLLYSINE DIOXYGENASE, MITOCHONDRIAL"/>
    <property type="match status" value="1"/>
</dbReference>
<sequence length="168" mass="19582">MFLRLQVLHCLEHSDGSGGETVLVDGFYGATKLKETFPKDYDFLTRFDLEAEYIEEGHHHRYSGPVIKVNTIGDLVQIRYNVYDRSTMAFSSSEQCRSYYRSLRNLSRYYQDQSNEWKFKLKPGTAMVIDNFRLLHGRTAFTGTRILCGSYVARSDWLDKARTLKLIQ</sequence>
<evidence type="ECO:0000313" key="6">
    <source>
        <dbReference type="EMBL" id="CAG9791816.1"/>
    </source>
</evidence>
<name>A0A9N9WGB1_9NEOP</name>
<accession>A0A9N9WGB1</accession>
<dbReference type="Pfam" id="PF02668">
    <property type="entry name" value="TauD"/>
    <property type="match status" value="1"/>
</dbReference>
<dbReference type="GO" id="GO:0016491">
    <property type="term" value="F:oxidoreductase activity"/>
    <property type="evidence" value="ECO:0007669"/>
    <property type="project" value="UniProtKB-KW"/>
</dbReference>
<evidence type="ECO:0000256" key="2">
    <source>
        <dbReference type="ARBA" id="ARBA00005022"/>
    </source>
</evidence>
<dbReference type="Proteomes" id="UP001153714">
    <property type="component" value="Chromosome 4"/>
</dbReference>
<protein>
    <recommendedName>
        <fullName evidence="5">TauD/TfdA-like domain-containing protein</fullName>
    </recommendedName>
</protein>